<evidence type="ECO:0008006" key="3">
    <source>
        <dbReference type="Google" id="ProtNLM"/>
    </source>
</evidence>
<evidence type="ECO:0000313" key="2">
    <source>
        <dbReference type="Proteomes" id="UP001156836"/>
    </source>
</evidence>
<protein>
    <recommendedName>
        <fullName evidence="3">Sel1 repeat family protein</fullName>
    </recommendedName>
</protein>
<dbReference type="EMBL" id="BSOZ01000031">
    <property type="protein sequence ID" value="GLS04991.1"/>
    <property type="molecule type" value="Genomic_DNA"/>
</dbReference>
<dbReference type="Gene3D" id="1.25.40.10">
    <property type="entry name" value="Tetratricopeptide repeat domain"/>
    <property type="match status" value="1"/>
</dbReference>
<dbReference type="InterPro" id="IPR006597">
    <property type="entry name" value="Sel1-like"/>
</dbReference>
<accession>A0ABQ6BWX1</accession>
<dbReference type="InterPro" id="IPR011990">
    <property type="entry name" value="TPR-like_helical_dom_sf"/>
</dbReference>
<sequence>MEGKDYFSLGDKYFDAGFLRKSFLMVKAGAYRGDVYCQQILGYYYDEGVGTYVNKEKAIYWYRKSARLGDFCSALNLGILYRDQGQFFLAKKWFTRARDLGLEDAEDELDKLKYMRQLSYERRREYNSRSVFAAPFQRRRSIWW</sequence>
<keyword evidence="2" id="KW-1185">Reference proteome</keyword>
<dbReference type="Pfam" id="PF08238">
    <property type="entry name" value="Sel1"/>
    <property type="match status" value="2"/>
</dbReference>
<dbReference type="SUPFAM" id="SSF81901">
    <property type="entry name" value="HCP-like"/>
    <property type="match status" value="1"/>
</dbReference>
<name>A0ABQ6BWX1_9NEIS</name>
<comment type="caution">
    <text evidence="1">The sequence shown here is derived from an EMBL/GenBank/DDBJ whole genome shotgun (WGS) entry which is preliminary data.</text>
</comment>
<reference evidence="2" key="1">
    <citation type="journal article" date="2019" name="Int. J. Syst. Evol. Microbiol.">
        <title>The Global Catalogue of Microorganisms (GCM) 10K type strain sequencing project: providing services to taxonomists for standard genome sequencing and annotation.</title>
        <authorList>
            <consortium name="The Broad Institute Genomics Platform"/>
            <consortium name="The Broad Institute Genome Sequencing Center for Infectious Disease"/>
            <person name="Wu L."/>
            <person name="Ma J."/>
        </authorList>
    </citation>
    <scope>NUCLEOTIDE SEQUENCE [LARGE SCALE GENOMIC DNA]</scope>
    <source>
        <strain evidence="2">NBRC 104970</strain>
    </source>
</reference>
<dbReference type="Proteomes" id="UP001156836">
    <property type="component" value="Unassembled WGS sequence"/>
</dbReference>
<gene>
    <name evidence="1" type="ORF">GCM10007860_21400</name>
</gene>
<proteinExistence type="predicted"/>
<organism evidence="1 2">
    <name type="scientific">Chitiniphilus shinanonensis</name>
    <dbReference type="NCBI Taxonomy" id="553088"/>
    <lineage>
        <taxon>Bacteria</taxon>
        <taxon>Pseudomonadati</taxon>
        <taxon>Pseudomonadota</taxon>
        <taxon>Betaproteobacteria</taxon>
        <taxon>Neisseriales</taxon>
        <taxon>Chitinibacteraceae</taxon>
        <taxon>Chitiniphilus</taxon>
    </lineage>
</organism>
<dbReference type="RefSeq" id="WP_083930677.1">
    <property type="nucleotide sequence ID" value="NZ_BSOZ01000031.1"/>
</dbReference>
<evidence type="ECO:0000313" key="1">
    <source>
        <dbReference type="EMBL" id="GLS04991.1"/>
    </source>
</evidence>
<dbReference type="SMART" id="SM00671">
    <property type="entry name" value="SEL1"/>
    <property type="match status" value="2"/>
</dbReference>